<sequence>MIGARAWYRSVDFFLLTPEAEHSRCTITVDVRPAYNLLITAGSSTDTVSILPSERLVETHPEFLIHIRGMTVQVIPSPSITLAVIAENSVDPSPFPLHTIMVAEVKFESVTSSGASDGIHKMNVMMLYALNILKFDMDLPKLPKCIERALVYAAAPTSALNPLCLEHAEVSDGSLQLHIGAAPSEA</sequence>
<comment type="caution">
    <text evidence="1">The sequence shown here is derived from an EMBL/GenBank/DDBJ whole genome shotgun (WGS) entry which is preliminary data.</text>
</comment>
<gene>
    <name evidence="1" type="ORF">AAG570_005849</name>
</gene>
<dbReference type="Proteomes" id="UP001558652">
    <property type="component" value="Unassembled WGS sequence"/>
</dbReference>
<accession>A0ABD0YI37</accession>
<evidence type="ECO:0000313" key="2">
    <source>
        <dbReference type="Proteomes" id="UP001558652"/>
    </source>
</evidence>
<protein>
    <submittedName>
        <fullName evidence="1">Uncharacterized protein</fullName>
    </submittedName>
</protein>
<evidence type="ECO:0000313" key="1">
    <source>
        <dbReference type="EMBL" id="KAL1115559.1"/>
    </source>
</evidence>
<proteinExistence type="predicted"/>
<organism evidence="1 2">
    <name type="scientific">Ranatra chinensis</name>
    <dbReference type="NCBI Taxonomy" id="642074"/>
    <lineage>
        <taxon>Eukaryota</taxon>
        <taxon>Metazoa</taxon>
        <taxon>Ecdysozoa</taxon>
        <taxon>Arthropoda</taxon>
        <taxon>Hexapoda</taxon>
        <taxon>Insecta</taxon>
        <taxon>Pterygota</taxon>
        <taxon>Neoptera</taxon>
        <taxon>Paraneoptera</taxon>
        <taxon>Hemiptera</taxon>
        <taxon>Heteroptera</taxon>
        <taxon>Panheteroptera</taxon>
        <taxon>Nepomorpha</taxon>
        <taxon>Nepidae</taxon>
        <taxon>Ranatrinae</taxon>
        <taxon>Ranatra</taxon>
    </lineage>
</organism>
<dbReference type="AlphaFoldDB" id="A0ABD0YI37"/>
<keyword evidence="2" id="KW-1185">Reference proteome</keyword>
<reference evidence="1 2" key="1">
    <citation type="submission" date="2024-07" db="EMBL/GenBank/DDBJ databases">
        <title>Chromosome-level genome assembly of the water stick insect Ranatra chinensis (Heteroptera: Nepidae).</title>
        <authorList>
            <person name="Liu X."/>
        </authorList>
    </citation>
    <scope>NUCLEOTIDE SEQUENCE [LARGE SCALE GENOMIC DNA]</scope>
    <source>
        <strain evidence="1">Cailab_2021Rc</strain>
        <tissue evidence="1">Muscle</tissue>
    </source>
</reference>
<name>A0ABD0YI37_9HEMI</name>
<dbReference type="EMBL" id="JBFDAA010000019">
    <property type="protein sequence ID" value="KAL1115559.1"/>
    <property type="molecule type" value="Genomic_DNA"/>
</dbReference>